<evidence type="ECO:0000256" key="1">
    <source>
        <dbReference type="SAM" id="SignalP"/>
    </source>
</evidence>
<comment type="caution">
    <text evidence="2">The sequence shown here is derived from an EMBL/GenBank/DDBJ whole genome shotgun (WGS) entry which is preliminary data.</text>
</comment>
<organism evidence="2 3">
    <name type="scientific">Xanthobacter tagetidis</name>
    <dbReference type="NCBI Taxonomy" id="60216"/>
    <lineage>
        <taxon>Bacteria</taxon>
        <taxon>Pseudomonadati</taxon>
        <taxon>Pseudomonadota</taxon>
        <taxon>Alphaproteobacteria</taxon>
        <taxon>Hyphomicrobiales</taxon>
        <taxon>Xanthobacteraceae</taxon>
        <taxon>Xanthobacter</taxon>
    </lineage>
</organism>
<dbReference type="RefSeq" id="WP_121625529.1">
    <property type="nucleotide sequence ID" value="NZ_JACIIW010000014.1"/>
</dbReference>
<name>A0A3L6ZY07_9HYPH</name>
<reference evidence="2 3" key="1">
    <citation type="submission" date="2018-10" db="EMBL/GenBank/DDBJ databases">
        <title>Xanthobacter tagetidis genome sequencing and assembly.</title>
        <authorList>
            <person name="Maclea K.S."/>
            <person name="Goen A.E."/>
            <person name="Fatima S.A."/>
        </authorList>
    </citation>
    <scope>NUCLEOTIDE SEQUENCE [LARGE SCALE GENOMIC DNA]</scope>
    <source>
        <strain evidence="2 3">ATCC 700314</strain>
    </source>
</reference>
<evidence type="ECO:0000313" key="3">
    <source>
        <dbReference type="Proteomes" id="UP000269692"/>
    </source>
</evidence>
<keyword evidence="3" id="KW-1185">Reference proteome</keyword>
<dbReference type="AlphaFoldDB" id="A0A3L6ZY07"/>
<evidence type="ECO:0000313" key="2">
    <source>
        <dbReference type="EMBL" id="RLP72660.1"/>
    </source>
</evidence>
<sequence>MIRMLMIAALALLAQIASASACVTTGKDPGRYPYFYNGCRGAVIVKFFQNGGYAAMTGRIPVGGRYSVDSIVGRYSWCDVGDKHYWTCS</sequence>
<gene>
    <name evidence="2" type="ORF">D9R14_21565</name>
</gene>
<keyword evidence="1" id="KW-0732">Signal</keyword>
<feature type="chain" id="PRO_5017939203" evidence="1">
    <location>
        <begin position="20"/>
        <end position="89"/>
    </location>
</feature>
<dbReference type="PROSITE" id="PS51257">
    <property type="entry name" value="PROKAR_LIPOPROTEIN"/>
    <property type="match status" value="1"/>
</dbReference>
<dbReference type="EMBL" id="RCTF01000026">
    <property type="protein sequence ID" value="RLP72660.1"/>
    <property type="molecule type" value="Genomic_DNA"/>
</dbReference>
<feature type="signal peptide" evidence="1">
    <location>
        <begin position="1"/>
        <end position="19"/>
    </location>
</feature>
<dbReference type="Proteomes" id="UP000269692">
    <property type="component" value="Unassembled WGS sequence"/>
</dbReference>
<accession>A0A3L6ZY07</accession>
<proteinExistence type="predicted"/>
<protein>
    <submittedName>
        <fullName evidence="2">Uncharacterized protein</fullName>
    </submittedName>
</protein>